<keyword evidence="5 9" id="KW-1133">Transmembrane helix</keyword>
<dbReference type="NCBIfam" id="TIGR00879">
    <property type="entry name" value="SP"/>
    <property type="match status" value="1"/>
</dbReference>
<dbReference type="PANTHER" id="PTHR48022:SF23">
    <property type="entry name" value="MAJOR FACILITATOR SUPERFAMILY (MFS) PROFILE DOMAIN-CONTAINING PROTEIN"/>
    <property type="match status" value="1"/>
</dbReference>
<comment type="caution">
    <text evidence="11">The sequence shown here is derived from an EMBL/GenBank/DDBJ whole genome shotgun (WGS) entry which is preliminary data.</text>
</comment>
<protein>
    <recommendedName>
        <fullName evidence="10">Major facilitator superfamily (MFS) profile domain-containing protein</fullName>
    </recommendedName>
</protein>
<evidence type="ECO:0000256" key="8">
    <source>
        <dbReference type="RuleBase" id="RU003346"/>
    </source>
</evidence>
<dbReference type="InterPro" id="IPR005828">
    <property type="entry name" value="MFS_sugar_transport-like"/>
</dbReference>
<comment type="similarity">
    <text evidence="2 8">Belongs to the major facilitator superfamily. Sugar transporter (TC 2.A.1.1) family.</text>
</comment>
<comment type="catalytic activity">
    <reaction evidence="7">
        <text>myo-inositol(out) + H(+)(out) = myo-inositol(in) + H(+)(in)</text>
        <dbReference type="Rhea" id="RHEA:60364"/>
        <dbReference type="ChEBI" id="CHEBI:15378"/>
        <dbReference type="ChEBI" id="CHEBI:17268"/>
    </reaction>
</comment>
<feature type="transmembrane region" description="Helical" evidence="9">
    <location>
        <begin position="291"/>
        <end position="309"/>
    </location>
</feature>
<comment type="subcellular location">
    <subcellularLocation>
        <location evidence="1">Membrane</location>
        <topology evidence="1">Multi-pass membrane protein</topology>
    </subcellularLocation>
</comment>
<evidence type="ECO:0000256" key="6">
    <source>
        <dbReference type="ARBA" id="ARBA00023136"/>
    </source>
</evidence>
<dbReference type="PANTHER" id="PTHR48022">
    <property type="entry name" value="PLASTIDIC GLUCOSE TRANSPORTER 4"/>
    <property type="match status" value="1"/>
</dbReference>
<keyword evidence="6 9" id="KW-0472">Membrane</keyword>
<dbReference type="SUPFAM" id="SSF103473">
    <property type="entry name" value="MFS general substrate transporter"/>
    <property type="match status" value="1"/>
</dbReference>
<accession>A0A8K0JM99</accession>
<dbReference type="Gene3D" id="1.20.1250.20">
    <property type="entry name" value="MFS general substrate transporter like domains"/>
    <property type="match status" value="1"/>
</dbReference>
<organism evidence="11 12">
    <name type="scientific">Filobasidium floriforme</name>
    <dbReference type="NCBI Taxonomy" id="5210"/>
    <lineage>
        <taxon>Eukaryota</taxon>
        <taxon>Fungi</taxon>
        <taxon>Dikarya</taxon>
        <taxon>Basidiomycota</taxon>
        <taxon>Agaricomycotina</taxon>
        <taxon>Tremellomycetes</taxon>
        <taxon>Filobasidiales</taxon>
        <taxon>Filobasidiaceae</taxon>
        <taxon>Filobasidium</taxon>
    </lineage>
</organism>
<feature type="transmembrane region" description="Helical" evidence="9">
    <location>
        <begin position="137"/>
        <end position="155"/>
    </location>
</feature>
<name>A0A8K0JM99_9TREE</name>
<evidence type="ECO:0000256" key="4">
    <source>
        <dbReference type="ARBA" id="ARBA00022692"/>
    </source>
</evidence>
<feature type="domain" description="Major facilitator superfamily (MFS) profile" evidence="10">
    <location>
        <begin position="29"/>
        <end position="482"/>
    </location>
</feature>
<evidence type="ECO:0000313" key="12">
    <source>
        <dbReference type="Proteomes" id="UP000812966"/>
    </source>
</evidence>
<dbReference type="AlphaFoldDB" id="A0A8K0JM99"/>
<feature type="transmembrane region" description="Helical" evidence="9">
    <location>
        <begin position="162"/>
        <end position="181"/>
    </location>
</feature>
<dbReference type="InterPro" id="IPR050360">
    <property type="entry name" value="MFS_Sugar_Transporters"/>
</dbReference>
<reference evidence="11" key="1">
    <citation type="submission" date="2020-04" db="EMBL/GenBank/DDBJ databases">
        <title>Analysis of mating type loci in Filobasidium floriforme.</title>
        <authorList>
            <person name="Nowrousian M."/>
        </authorList>
    </citation>
    <scope>NUCLEOTIDE SEQUENCE</scope>
    <source>
        <strain evidence="11">CBS 6242</strain>
    </source>
</reference>
<dbReference type="PROSITE" id="PS00216">
    <property type="entry name" value="SUGAR_TRANSPORT_1"/>
    <property type="match status" value="1"/>
</dbReference>
<evidence type="ECO:0000256" key="3">
    <source>
        <dbReference type="ARBA" id="ARBA00022448"/>
    </source>
</evidence>
<proteinExistence type="inferred from homology"/>
<dbReference type="GO" id="GO:0005351">
    <property type="term" value="F:carbohydrate:proton symporter activity"/>
    <property type="evidence" value="ECO:0007669"/>
    <property type="project" value="TreeGrafter"/>
</dbReference>
<feature type="transmembrane region" description="Helical" evidence="9">
    <location>
        <begin position="107"/>
        <end position="131"/>
    </location>
</feature>
<evidence type="ECO:0000256" key="7">
    <source>
        <dbReference type="ARBA" id="ARBA00049119"/>
    </source>
</evidence>
<evidence type="ECO:0000256" key="9">
    <source>
        <dbReference type="SAM" id="Phobius"/>
    </source>
</evidence>
<feature type="transmembrane region" description="Helical" evidence="9">
    <location>
        <begin position="201"/>
        <end position="219"/>
    </location>
</feature>
<keyword evidence="12" id="KW-1185">Reference proteome</keyword>
<dbReference type="Proteomes" id="UP000812966">
    <property type="component" value="Unassembled WGS sequence"/>
</dbReference>
<dbReference type="InterPro" id="IPR020846">
    <property type="entry name" value="MFS_dom"/>
</dbReference>
<feature type="transmembrane region" description="Helical" evidence="9">
    <location>
        <begin position="76"/>
        <end position="95"/>
    </location>
</feature>
<dbReference type="EMBL" id="JABELV010000062">
    <property type="protein sequence ID" value="KAG7539702.1"/>
    <property type="molecule type" value="Genomic_DNA"/>
</dbReference>
<sequence length="544" mass="59925">MSGLLGALINKKALAETPKEVLNWYLFASAFCIALSGGLHGANTSNISGILAMSSFKHTFRWKEFSASEQTNNSGWITSVIVLGGLVGTSTSAPFNDRLGRRWTMFVNGLLYLVGSIIQISASGSVVQVIVGRAVQGYASGGGAVNGSMFLAEIAPKAIRGLLGAFMSINIMLGVALGYWMNYVSILYISEESNWQWRFPVLFQMYPGIIMCVVAPVIFDSPRWYASRGRMEEAKKTLAKIRRLPQDHHFLQQELEEMSRGVDQEQEIKSATSWAGLFSELKMDVTLRRRFILVLIAQIGFNFSGGNSITYYQSSILSTIGVTGKAGTYLYSGIYGLMKVLAVFVYSLFCAERFGRRTCLLVGSIINLICVLYIAIYLGALAPHHNTAAGWVAVVCLFVFAIGYGIGWAPVAIGLNAEVFPNAYRSKLMSMTFSMQYLVNFLLTRFFPNMVANIGSFGPFTIFACVSALIITYMFLALPEVKGKPMETMEDLFGRSWWLNGVNQKKIADGLYASATPDAQGSVLEMDEKYESDVFVEQRARAKV</sequence>
<evidence type="ECO:0000256" key="5">
    <source>
        <dbReference type="ARBA" id="ARBA00022989"/>
    </source>
</evidence>
<dbReference type="PROSITE" id="PS50850">
    <property type="entry name" value="MFS"/>
    <property type="match status" value="1"/>
</dbReference>
<keyword evidence="3 8" id="KW-0813">Transport</keyword>
<feature type="transmembrane region" description="Helical" evidence="9">
    <location>
        <begin position="388"/>
        <end position="416"/>
    </location>
</feature>
<evidence type="ECO:0000259" key="10">
    <source>
        <dbReference type="PROSITE" id="PS50850"/>
    </source>
</evidence>
<dbReference type="InterPro" id="IPR003663">
    <property type="entry name" value="Sugar/inositol_transpt"/>
</dbReference>
<feature type="transmembrane region" description="Helical" evidence="9">
    <location>
        <begin position="21"/>
        <end position="39"/>
    </location>
</feature>
<evidence type="ECO:0000313" key="11">
    <source>
        <dbReference type="EMBL" id="KAG7539702.1"/>
    </source>
</evidence>
<feature type="transmembrane region" description="Helical" evidence="9">
    <location>
        <begin position="454"/>
        <end position="476"/>
    </location>
</feature>
<dbReference type="PRINTS" id="PR00171">
    <property type="entry name" value="SUGRTRNSPORT"/>
</dbReference>
<gene>
    <name evidence="11" type="ORF">FFLO_03419</name>
</gene>
<dbReference type="InterPro" id="IPR036259">
    <property type="entry name" value="MFS_trans_sf"/>
</dbReference>
<feature type="transmembrane region" description="Helical" evidence="9">
    <location>
        <begin position="329"/>
        <end position="349"/>
    </location>
</feature>
<dbReference type="GO" id="GO:0016020">
    <property type="term" value="C:membrane"/>
    <property type="evidence" value="ECO:0007669"/>
    <property type="project" value="UniProtKB-SubCell"/>
</dbReference>
<dbReference type="InterPro" id="IPR005829">
    <property type="entry name" value="Sugar_transporter_CS"/>
</dbReference>
<feature type="transmembrane region" description="Helical" evidence="9">
    <location>
        <begin position="361"/>
        <end position="382"/>
    </location>
</feature>
<keyword evidence="4 9" id="KW-0812">Transmembrane</keyword>
<dbReference type="Pfam" id="PF00083">
    <property type="entry name" value="Sugar_tr"/>
    <property type="match status" value="1"/>
</dbReference>
<feature type="transmembrane region" description="Helical" evidence="9">
    <location>
        <begin position="428"/>
        <end position="448"/>
    </location>
</feature>
<evidence type="ECO:0000256" key="1">
    <source>
        <dbReference type="ARBA" id="ARBA00004141"/>
    </source>
</evidence>
<evidence type="ECO:0000256" key="2">
    <source>
        <dbReference type="ARBA" id="ARBA00010992"/>
    </source>
</evidence>